<feature type="non-terminal residue" evidence="1">
    <location>
        <position position="86"/>
    </location>
</feature>
<protein>
    <submittedName>
        <fullName evidence="1">Uncharacterized protein</fullName>
    </submittedName>
</protein>
<evidence type="ECO:0000313" key="2">
    <source>
        <dbReference type="Proteomes" id="UP000076761"/>
    </source>
</evidence>
<organism evidence="1 2">
    <name type="scientific">Neolentinus lepideus HHB14362 ss-1</name>
    <dbReference type="NCBI Taxonomy" id="1314782"/>
    <lineage>
        <taxon>Eukaryota</taxon>
        <taxon>Fungi</taxon>
        <taxon>Dikarya</taxon>
        <taxon>Basidiomycota</taxon>
        <taxon>Agaricomycotina</taxon>
        <taxon>Agaricomycetes</taxon>
        <taxon>Gloeophyllales</taxon>
        <taxon>Gloeophyllaceae</taxon>
        <taxon>Neolentinus</taxon>
    </lineage>
</organism>
<sequence length="86" mass="9706">IEFAINSARSETTGFSPFFLNNGRMPPPMIWNVKSEYPGVCVFAQKMKEAVMAAHDAIINARVKQVRYANKKRKPAPFTADDLVYL</sequence>
<dbReference type="EMBL" id="KV425630">
    <property type="protein sequence ID" value="KZT19922.1"/>
    <property type="molecule type" value="Genomic_DNA"/>
</dbReference>
<dbReference type="STRING" id="1314782.A0A165NPD0"/>
<feature type="non-terminal residue" evidence="1">
    <location>
        <position position="1"/>
    </location>
</feature>
<proteinExistence type="predicted"/>
<dbReference type="OrthoDB" id="3227343at2759"/>
<name>A0A165NPD0_9AGAM</name>
<evidence type="ECO:0000313" key="1">
    <source>
        <dbReference type="EMBL" id="KZT19922.1"/>
    </source>
</evidence>
<gene>
    <name evidence="1" type="ORF">NEOLEDRAFT_1019655</name>
</gene>
<dbReference type="AlphaFoldDB" id="A0A165NPD0"/>
<accession>A0A165NPD0</accession>
<dbReference type="InParanoid" id="A0A165NPD0"/>
<dbReference type="Proteomes" id="UP000076761">
    <property type="component" value="Unassembled WGS sequence"/>
</dbReference>
<keyword evidence="2" id="KW-1185">Reference proteome</keyword>
<reference evidence="1 2" key="1">
    <citation type="journal article" date="2016" name="Mol. Biol. Evol.">
        <title>Comparative Genomics of Early-Diverging Mushroom-Forming Fungi Provides Insights into the Origins of Lignocellulose Decay Capabilities.</title>
        <authorList>
            <person name="Nagy L.G."/>
            <person name="Riley R."/>
            <person name="Tritt A."/>
            <person name="Adam C."/>
            <person name="Daum C."/>
            <person name="Floudas D."/>
            <person name="Sun H."/>
            <person name="Yadav J.S."/>
            <person name="Pangilinan J."/>
            <person name="Larsson K.H."/>
            <person name="Matsuura K."/>
            <person name="Barry K."/>
            <person name="Labutti K."/>
            <person name="Kuo R."/>
            <person name="Ohm R.A."/>
            <person name="Bhattacharya S.S."/>
            <person name="Shirouzu T."/>
            <person name="Yoshinaga Y."/>
            <person name="Martin F.M."/>
            <person name="Grigoriev I.V."/>
            <person name="Hibbett D.S."/>
        </authorList>
    </citation>
    <scope>NUCLEOTIDE SEQUENCE [LARGE SCALE GENOMIC DNA]</scope>
    <source>
        <strain evidence="1 2">HHB14362 ss-1</strain>
    </source>
</reference>